<dbReference type="PANTHER" id="PTHR43792">
    <property type="entry name" value="GNAT FAMILY, PUTATIVE (AFU_ORTHOLOGUE AFUA_3G00765)-RELATED-RELATED"/>
    <property type="match status" value="1"/>
</dbReference>
<dbReference type="OrthoDB" id="630895at2759"/>
<dbReference type="Proteomes" id="UP000184356">
    <property type="component" value="Unassembled WGS sequence"/>
</dbReference>
<dbReference type="PANTHER" id="PTHR43792:SF1">
    <property type="entry name" value="N-ACETYLTRANSFERASE DOMAIN-CONTAINING PROTEIN"/>
    <property type="match status" value="1"/>
</dbReference>
<name>A0A1L9TK80_9EURO</name>
<dbReference type="SUPFAM" id="SSF55729">
    <property type="entry name" value="Acyl-CoA N-acyltransferases (Nat)"/>
    <property type="match status" value="1"/>
</dbReference>
<dbReference type="InterPro" id="IPR016181">
    <property type="entry name" value="Acyl_CoA_acyltransferase"/>
</dbReference>
<evidence type="ECO:0000259" key="1">
    <source>
        <dbReference type="PROSITE" id="PS51186"/>
    </source>
</evidence>
<dbReference type="GeneID" id="63768124"/>
<dbReference type="GO" id="GO:0016747">
    <property type="term" value="F:acyltransferase activity, transferring groups other than amino-acyl groups"/>
    <property type="evidence" value="ECO:0007669"/>
    <property type="project" value="InterPro"/>
</dbReference>
<accession>A0A1L9TK80</accession>
<dbReference type="Gene3D" id="3.40.630.30">
    <property type="match status" value="1"/>
</dbReference>
<keyword evidence="3" id="KW-1185">Reference proteome</keyword>
<dbReference type="PROSITE" id="PS51186">
    <property type="entry name" value="GNAT"/>
    <property type="match status" value="1"/>
</dbReference>
<dbReference type="InterPro" id="IPR051531">
    <property type="entry name" value="N-acetyltransferase"/>
</dbReference>
<feature type="domain" description="N-acetyltransferase" evidence="1">
    <location>
        <begin position="38"/>
        <end position="212"/>
    </location>
</feature>
<dbReference type="Pfam" id="PF13302">
    <property type="entry name" value="Acetyltransf_3"/>
    <property type="match status" value="1"/>
</dbReference>
<evidence type="ECO:0000313" key="3">
    <source>
        <dbReference type="Proteomes" id="UP000184356"/>
    </source>
</evidence>
<protein>
    <recommendedName>
        <fullName evidence="1">N-acetyltransferase domain-containing protein</fullName>
    </recommendedName>
</protein>
<organism evidence="2 3">
    <name type="scientific">Aspergillus sydowii CBS 593.65</name>
    <dbReference type="NCBI Taxonomy" id="1036612"/>
    <lineage>
        <taxon>Eukaryota</taxon>
        <taxon>Fungi</taxon>
        <taxon>Dikarya</taxon>
        <taxon>Ascomycota</taxon>
        <taxon>Pezizomycotina</taxon>
        <taxon>Eurotiomycetes</taxon>
        <taxon>Eurotiomycetidae</taxon>
        <taxon>Eurotiales</taxon>
        <taxon>Aspergillaceae</taxon>
        <taxon>Aspergillus</taxon>
        <taxon>Aspergillus subgen. Nidulantes</taxon>
    </lineage>
</organism>
<sequence>MDPEGKGNSRNIPVSYCPSQATWVIIPTTADTIRTKHLILRPLALSDAEDVFEYRRLRTVADWLNRIIPHKDVEESRNCIRRTTLTDPDASGACGRQFFFAILVADDPAGKVIGAVGVSALRPVPTLEFSTHPSTWNRGLATEAVRAVVDAWWTLPRISVDPDVPASSEKLFAWCEFGNAAGMKVLMKNGFEGYGDILASGNELALFELGKP</sequence>
<dbReference type="InterPro" id="IPR000182">
    <property type="entry name" value="GNAT_dom"/>
</dbReference>
<gene>
    <name evidence="2" type="ORF">ASPSYDRAFT_88726</name>
</gene>
<dbReference type="VEuPathDB" id="FungiDB:ASPSYDRAFT_88726"/>
<dbReference type="EMBL" id="KV878585">
    <property type="protein sequence ID" value="OJJ59827.1"/>
    <property type="molecule type" value="Genomic_DNA"/>
</dbReference>
<proteinExistence type="predicted"/>
<evidence type="ECO:0000313" key="2">
    <source>
        <dbReference type="EMBL" id="OJJ59827.1"/>
    </source>
</evidence>
<dbReference type="AlphaFoldDB" id="A0A1L9TK80"/>
<dbReference type="RefSeq" id="XP_040703633.1">
    <property type="nucleotide sequence ID" value="XM_040852051.1"/>
</dbReference>
<reference evidence="3" key="1">
    <citation type="journal article" date="2017" name="Genome Biol.">
        <title>Comparative genomics reveals high biological diversity and specific adaptations in the industrially and medically important fungal genus Aspergillus.</title>
        <authorList>
            <person name="de Vries R.P."/>
            <person name="Riley R."/>
            <person name="Wiebenga A."/>
            <person name="Aguilar-Osorio G."/>
            <person name="Amillis S."/>
            <person name="Uchima C.A."/>
            <person name="Anderluh G."/>
            <person name="Asadollahi M."/>
            <person name="Askin M."/>
            <person name="Barry K."/>
            <person name="Battaglia E."/>
            <person name="Bayram O."/>
            <person name="Benocci T."/>
            <person name="Braus-Stromeyer S.A."/>
            <person name="Caldana C."/>
            <person name="Canovas D."/>
            <person name="Cerqueira G.C."/>
            <person name="Chen F."/>
            <person name="Chen W."/>
            <person name="Choi C."/>
            <person name="Clum A."/>
            <person name="Dos Santos R.A."/>
            <person name="Damasio A.R."/>
            <person name="Diallinas G."/>
            <person name="Emri T."/>
            <person name="Fekete E."/>
            <person name="Flipphi M."/>
            <person name="Freyberg S."/>
            <person name="Gallo A."/>
            <person name="Gournas C."/>
            <person name="Habgood R."/>
            <person name="Hainaut M."/>
            <person name="Harispe M.L."/>
            <person name="Henrissat B."/>
            <person name="Hilden K.S."/>
            <person name="Hope R."/>
            <person name="Hossain A."/>
            <person name="Karabika E."/>
            <person name="Karaffa L."/>
            <person name="Karanyi Z."/>
            <person name="Krasevec N."/>
            <person name="Kuo A."/>
            <person name="Kusch H."/>
            <person name="LaButti K."/>
            <person name="Lagendijk E.L."/>
            <person name="Lapidus A."/>
            <person name="Levasseur A."/>
            <person name="Lindquist E."/>
            <person name="Lipzen A."/>
            <person name="Logrieco A.F."/>
            <person name="MacCabe A."/>
            <person name="Maekelae M.R."/>
            <person name="Malavazi I."/>
            <person name="Melin P."/>
            <person name="Meyer V."/>
            <person name="Mielnichuk N."/>
            <person name="Miskei M."/>
            <person name="Molnar A.P."/>
            <person name="Mule G."/>
            <person name="Ngan C.Y."/>
            <person name="Orejas M."/>
            <person name="Orosz E."/>
            <person name="Ouedraogo J.P."/>
            <person name="Overkamp K.M."/>
            <person name="Park H.-S."/>
            <person name="Perrone G."/>
            <person name="Piumi F."/>
            <person name="Punt P.J."/>
            <person name="Ram A.F."/>
            <person name="Ramon A."/>
            <person name="Rauscher S."/>
            <person name="Record E."/>
            <person name="Riano-Pachon D.M."/>
            <person name="Robert V."/>
            <person name="Roehrig J."/>
            <person name="Ruller R."/>
            <person name="Salamov A."/>
            <person name="Salih N.S."/>
            <person name="Samson R.A."/>
            <person name="Sandor E."/>
            <person name="Sanguinetti M."/>
            <person name="Schuetze T."/>
            <person name="Sepcic K."/>
            <person name="Shelest E."/>
            <person name="Sherlock G."/>
            <person name="Sophianopoulou V."/>
            <person name="Squina F.M."/>
            <person name="Sun H."/>
            <person name="Susca A."/>
            <person name="Todd R.B."/>
            <person name="Tsang A."/>
            <person name="Unkles S.E."/>
            <person name="van de Wiele N."/>
            <person name="van Rossen-Uffink D."/>
            <person name="Oliveira J.V."/>
            <person name="Vesth T.C."/>
            <person name="Visser J."/>
            <person name="Yu J.-H."/>
            <person name="Zhou M."/>
            <person name="Andersen M.R."/>
            <person name="Archer D.B."/>
            <person name="Baker S.E."/>
            <person name="Benoit I."/>
            <person name="Brakhage A.A."/>
            <person name="Braus G.H."/>
            <person name="Fischer R."/>
            <person name="Frisvad J.C."/>
            <person name="Goldman G.H."/>
            <person name="Houbraken J."/>
            <person name="Oakley B."/>
            <person name="Pocsi I."/>
            <person name="Scazzocchio C."/>
            <person name="Seiboth B."/>
            <person name="vanKuyk P.A."/>
            <person name="Wortman J."/>
            <person name="Dyer P.S."/>
            <person name="Grigoriev I.V."/>
        </authorList>
    </citation>
    <scope>NUCLEOTIDE SEQUENCE [LARGE SCALE GENOMIC DNA]</scope>
    <source>
        <strain evidence="3">CBS 593.65</strain>
    </source>
</reference>